<reference evidence="1 2" key="1">
    <citation type="submission" date="2020-01" db="EMBL/GenBank/DDBJ databases">
        <authorList>
            <person name="Gupta K D."/>
        </authorList>
    </citation>
    <scope>NUCLEOTIDE SEQUENCE [LARGE SCALE GENOMIC DNA]</scope>
</reference>
<dbReference type="AlphaFoldDB" id="A0A8S0XTS9"/>
<keyword evidence="2" id="KW-1185">Reference proteome</keyword>
<dbReference type="EMBL" id="CACVBS010000106">
    <property type="protein sequence ID" value="CAA7271344.1"/>
    <property type="molecule type" value="Genomic_DNA"/>
</dbReference>
<comment type="caution">
    <text evidence="1">The sequence shown here is derived from an EMBL/GenBank/DDBJ whole genome shotgun (WGS) entry which is preliminary data.</text>
</comment>
<evidence type="ECO:0000313" key="2">
    <source>
        <dbReference type="Proteomes" id="UP000467700"/>
    </source>
</evidence>
<sequence length="136" mass="15227">MRSFPFDFTYLCSSSTPDTYRPGGSSQSFTKVRSVSSLFHAAKVTNINKQLHPPLPFNRDVGVPLRATTHPPMLAITSLHLSLPRSPRLPFSEPRHLRCCVTFGWRWWLASVHLSVSQHLPFPDLRLGNDDTTGGA</sequence>
<protein>
    <submittedName>
        <fullName evidence="1">Uncharacterized protein</fullName>
    </submittedName>
</protein>
<organism evidence="1 2">
    <name type="scientific">Cyclocybe aegerita</name>
    <name type="common">Black poplar mushroom</name>
    <name type="synonym">Agrocybe aegerita</name>
    <dbReference type="NCBI Taxonomy" id="1973307"/>
    <lineage>
        <taxon>Eukaryota</taxon>
        <taxon>Fungi</taxon>
        <taxon>Dikarya</taxon>
        <taxon>Basidiomycota</taxon>
        <taxon>Agaricomycotina</taxon>
        <taxon>Agaricomycetes</taxon>
        <taxon>Agaricomycetidae</taxon>
        <taxon>Agaricales</taxon>
        <taxon>Agaricineae</taxon>
        <taxon>Bolbitiaceae</taxon>
        <taxon>Cyclocybe</taxon>
    </lineage>
</organism>
<proteinExistence type="predicted"/>
<evidence type="ECO:0000313" key="1">
    <source>
        <dbReference type="EMBL" id="CAA7271344.1"/>
    </source>
</evidence>
<name>A0A8S0XTS9_CYCAE</name>
<accession>A0A8S0XTS9</accession>
<dbReference type="Proteomes" id="UP000467700">
    <property type="component" value="Unassembled WGS sequence"/>
</dbReference>
<gene>
    <name evidence="1" type="ORF">AAE3_LOCUS13586</name>
</gene>